<feature type="compositionally biased region" description="Acidic residues" evidence="2">
    <location>
        <begin position="604"/>
        <end position="613"/>
    </location>
</feature>
<feature type="compositionally biased region" description="Basic residues" evidence="2">
    <location>
        <begin position="186"/>
        <end position="211"/>
    </location>
</feature>
<keyword evidence="1" id="KW-0175">Coiled coil</keyword>
<reference evidence="4" key="1">
    <citation type="journal article" date="2022" name="IScience">
        <title>Evolution of zygomycete secretomes and the origins of terrestrial fungal ecologies.</title>
        <authorList>
            <person name="Chang Y."/>
            <person name="Wang Y."/>
            <person name="Mondo S."/>
            <person name="Ahrendt S."/>
            <person name="Andreopoulos W."/>
            <person name="Barry K."/>
            <person name="Beard J."/>
            <person name="Benny G.L."/>
            <person name="Blankenship S."/>
            <person name="Bonito G."/>
            <person name="Cuomo C."/>
            <person name="Desiro A."/>
            <person name="Gervers K.A."/>
            <person name="Hundley H."/>
            <person name="Kuo A."/>
            <person name="LaButti K."/>
            <person name="Lang B.F."/>
            <person name="Lipzen A."/>
            <person name="O'Donnell K."/>
            <person name="Pangilinan J."/>
            <person name="Reynolds N."/>
            <person name="Sandor L."/>
            <person name="Smith M.E."/>
            <person name="Tsang A."/>
            <person name="Grigoriev I.V."/>
            <person name="Stajich J.E."/>
            <person name="Spatafora J.W."/>
        </authorList>
    </citation>
    <scope>NUCLEOTIDE SEQUENCE</scope>
    <source>
        <strain evidence="4">RSA 2281</strain>
    </source>
</reference>
<feature type="compositionally biased region" description="Acidic residues" evidence="2">
    <location>
        <begin position="775"/>
        <end position="794"/>
    </location>
</feature>
<feature type="compositionally biased region" description="Basic and acidic residues" evidence="2">
    <location>
        <begin position="580"/>
        <end position="600"/>
    </location>
</feature>
<organism evidence="4 5">
    <name type="scientific">Phascolomyces articulosus</name>
    <dbReference type="NCBI Taxonomy" id="60185"/>
    <lineage>
        <taxon>Eukaryota</taxon>
        <taxon>Fungi</taxon>
        <taxon>Fungi incertae sedis</taxon>
        <taxon>Mucoromycota</taxon>
        <taxon>Mucoromycotina</taxon>
        <taxon>Mucoromycetes</taxon>
        <taxon>Mucorales</taxon>
        <taxon>Lichtheimiaceae</taxon>
        <taxon>Phascolomyces</taxon>
    </lineage>
</organism>
<feature type="region of interest" description="Disordered" evidence="2">
    <location>
        <begin position="740"/>
        <end position="794"/>
    </location>
</feature>
<feature type="compositionally biased region" description="Basic and acidic residues" evidence="2">
    <location>
        <begin position="529"/>
        <end position="541"/>
    </location>
</feature>
<feature type="compositionally biased region" description="Acidic residues" evidence="2">
    <location>
        <begin position="752"/>
        <end position="761"/>
    </location>
</feature>
<keyword evidence="5" id="KW-1185">Reference proteome</keyword>
<feature type="compositionally biased region" description="Low complexity" evidence="2">
    <location>
        <begin position="851"/>
        <end position="865"/>
    </location>
</feature>
<sequence length="911" mass="102629">MDTSPNHAIIESNTTTIIESTTTVDSSRRLEAMSLSDSDVDSSDNNNNDNTPETNKTPLRITGTTTTHLSDSDDDDLDASFSGFDNLNLPARLKRLMRDTTLTKDNMEDDNDEDDSDNEDDPIKDNALFRTPAAVKTAAIQEMLKKTPPTPSEPTVAKPRRKDPIDFLAQHSDYSSSEEENTVHRSPTRRRRQPQTKKRVPKAPRRSKKKTTGLDEEEDPLDGKDKADDSDEESESDSDAEATPTKRNRPPKRKMSKKAELLMHQENQRIARSVAARLQPRTNKLKIGGAVEKIKGRKKMGLNNDDDEESNTTSLRTSNDPTPQHQLNRQQQAMMAFLEDDDSDIEIIGGPSKRGFELASPDQARHPTQFWKSPKRKTTITHRDLNRRLQGMMMEDIAKLRKEYEEKARAQGNYLTPEERAKKQMEREKEAKAIDLQVKQHFLKGTPQGQTSKTTESKTLDEDEDEDALLEYSGDEEEYEEEEEEDEEDDDDRASIRDPLNEAVADGVPEVDEDITMHDQEDDASMGLADKEAASPGIEDRKRKRNNAILLDDDEDLSDNNDEDRVKKLKEGLSLSDFLKGAKKDTPVKEPELSKKDKSQYLDAEADESEDEYYGAGGADMSDDEHLDQFEKDDMLVDKTDEKVDEAALRSALNNQLAESDKHMVERLLKDIMSGDLRRRRAAKEMGLMLDDFDIYDDNDNDLVALRLAAAERRRKLLEENGDGLELLAKDPKTRAFAQAGQPLPEASDPLDLSDVEEDGEGDRTPAGKVSMIVESDEDDEIEIPVEDDDDKDESLDDIQIFSETAHTVSEILASPMEERIDVVQRRVREDPTASPTARAQRRNRLRHLLNDVNSSLGSSGDNSGPRAGLTSAQQAKERKVSKATAKNVQFNDMSPVQKRQPRLLSLLKNK</sequence>
<gene>
    <name evidence="4" type="ORF">BDA99DRAFT_106192</name>
</gene>
<feature type="compositionally biased region" description="Acidic residues" evidence="2">
    <location>
        <begin position="107"/>
        <end position="122"/>
    </location>
</feature>
<feature type="compositionally biased region" description="Acidic residues" evidence="2">
    <location>
        <begin position="551"/>
        <end position="562"/>
    </location>
</feature>
<proteinExistence type="predicted"/>
<dbReference type="PANTHER" id="PTHR48209:SF2">
    <property type="entry name" value="FI24008P1"/>
    <property type="match status" value="1"/>
</dbReference>
<feature type="compositionally biased region" description="Acidic residues" evidence="2">
    <location>
        <begin position="461"/>
        <end position="492"/>
    </location>
</feature>
<feature type="compositionally biased region" description="Basic and acidic residues" evidence="2">
    <location>
        <begin position="257"/>
        <end position="269"/>
    </location>
</feature>
<comment type="caution">
    <text evidence="4">The sequence shown here is derived from an EMBL/GenBank/DDBJ whole genome shotgun (WGS) entry which is preliminary data.</text>
</comment>
<feature type="compositionally biased region" description="Basic and acidic residues" evidence="2">
    <location>
        <begin position="417"/>
        <end position="433"/>
    </location>
</feature>
<dbReference type="EMBL" id="JAIXMP010000018">
    <property type="protein sequence ID" value="KAI9258986.1"/>
    <property type="molecule type" value="Genomic_DNA"/>
</dbReference>
<evidence type="ECO:0000313" key="5">
    <source>
        <dbReference type="Proteomes" id="UP001209540"/>
    </source>
</evidence>
<feature type="region of interest" description="Disordered" evidence="2">
    <location>
        <begin position="20"/>
        <end position="74"/>
    </location>
</feature>
<evidence type="ECO:0000313" key="4">
    <source>
        <dbReference type="EMBL" id="KAI9258986.1"/>
    </source>
</evidence>
<dbReference type="Proteomes" id="UP001209540">
    <property type="component" value="Unassembled WGS sequence"/>
</dbReference>
<feature type="region of interest" description="Disordered" evidence="2">
    <location>
        <begin position="345"/>
        <end position="379"/>
    </location>
</feature>
<feature type="compositionally biased region" description="Acidic residues" evidence="2">
    <location>
        <begin position="509"/>
        <end position="524"/>
    </location>
</feature>
<name>A0AAD5K7Y9_9FUNG</name>
<evidence type="ECO:0000256" key="2">
    <source>
        <dbReference type="SAM" id="MobiDB-lite"/>
    </source>
</evidence>
<feature type="compositionally biased region" description="Basic residues" evidence="2">
    <location>
        <begin position="246"/>
        <end position="256"/>
    </location>
</feature>
<feature type="region of interest" description="Disordered" evidence="2">
    <location>
        <begin position="579"/>
        <end position="638"/>
    </location>
</feature>
<feature type="compositionally biased region" description="Polar residues" evidence="2">
    <location>
        <begin position="885"/>
        <end position="895"/>
    </location>
</feature>
<evidence type="ECO:0000256" key="1">
    <source>
        <dbReference type="SAM" id="Coils"/>
    </source>
</evidence>
<feature type="region of interest" description="Disordered" evidence="2">
    <location>
        <begin position="851"/>
        <end position="911"/>
    </location>
</feature>
<feature type="domain" description="DNA replication checkpoint mediator MRC1" evidence="3">
    <location>
        <begin position="595"/>
        <end position="739"/>
    </location>
</feature>
<evidence type="ECO:0000259" key="3">
    <source>
        <dbReference type="Pfam" id="PF09444"/>
    </source>
</evidence>
<dbReference type="Pfam" id="PF09444">
    <property type="entry name" value="MRC1"/>
    <property type="match status" value="1"/>
</dbReference>
<reference evidence="4" key="2">
    <citation type="submission" date="2023-02" db="EMBL/GenBank/DDBJ databases">
        <authorList>
            <consortium name="DOE Joint Genome Institute"/>
            <person name="Mondo S.J."/>
            <person name="Chang Y."/>
            <person name="Wang Y."/>
            <person name="Ahrendt S."/>
            <person name="Andreopoulos W."/>
            <person name="Barry K."/>
            <person name="Beard J."/>
            <person name="Benny G.L."/>
            <person name="Blankenship S."/>
            <person name="Bonito G."/>
            <person name="Cuomo C."/>
            <person name="Desiro A."/>
            <person name="Gervers K.A."/>
            <person name="Hundley H."/>
            <person name="Kuo A."/>
            <person name="LaButti K."/>
            <person name="Lang B.F."/>
            <person name="Lipzen A."/>
            <person name="O'Donnell K."/>
            <person name="Pangilinan J."/>
            <person name="Reynolds N."/>
            <person name="Sandor L."/>
            <person name="Smith M.W."/>
            <person name="Tsang A."/>
            <person name="Grigoriev I.V."/>
            <person name="Stajich J.E."/>
            <person name="Spatafora J.W."/>
        </authorList>
    </citation>
    <scope>NUCLEOTIDE SEQUENCE</scope>
    <source>
        <strain evidence="4">RSA 2281</strain>
    </source>
</reference>
<dbReference type="AlphaFoldDB" id="A0AAD5K7Y9"/>
<accession>A0AAD5K7Y9</accession>
<feature type="region of interest" description="Disordered" evidence="2">
    <location>
        <begin position="104"/>
        <end position="327"/>
    </location>
</feature>
<feature type="coiled-coil region" evidence="1">
    <location>
        <begin position="701"/>
        <end position="728"/>
    </location>
</feature>
<dbReference type="InterPro" id="IPR018564">
    <property type="entry name" value="Repl_chkpnt_MRC1_dom"/>
</dbReference>
<feature type="compositionally biased region" description="Polar residues" evidence="2">
    <location>
        <begin position="311"/>
        <end position="327"/>
    </location>
</feature>
<dbReference type="PANTHER" id="PTHR48209">
    <property type="entry name" value="AGL056WP"/>
    <property type="match status" value="1"/>
</dbReference>
<protein>
    <submittedName>
        <fullName evidence="4">MRC1-like domain-containing protein</fullName>
    </submittedName>
</protein>
<feature type="region of interest" description="Disordered" evidence="2">
    <location>
        <begin position="408"/>
        <end position="563"/>
    </location>
</feature>
<feature type="compositionally biased region" description="Basic and acidic residues" evidence="2">
    <location>
        <begin position="627"/>
        <end position="638"/>
    </location>
</feature>
<feature type="compositionally biased region" description="Acidic residues" evidence="2">
    <location>
        <begin position="228"/>
        <end position="240"/>
    </location>
</feature>